<dbReference type="InterPro" id="IPR045385">
    <property type="entry name" value="DUF6526"/>
</dbReference>
<proteinExistence type="predicted"/>
<feature type="transmembrane region" description="Helical" evidence="1">
    <location>
        <begin position="12"/>
        <end position="31"/>
    </location>
</feature>
<dbReference type="Proteomes" id="UP000636010">
    <property type="component" value="Unassembled WGS sequence"/>
</dbReference>
<evidence type="ECO:0000313" key="3">
    <source>
        <dbReference type="Proteomes" id="UP000636010"/>
    </source>
</evidence>
<dbReference type="EMBL" id="BMEC01000001">
    <property type="protein sequence ID" value="GGC22266.1"/>
    <property type="molecule type" value="Genomic_DNA"/>
</dbReference>
<dbReference type="Pfam" id="PF20136">
    <property type="entry name" value="DUF6526"/>
    <property type="match status" value="1"/>
</dbReference>
<organism evidence="2 3">
    <name type="scientific">Marivirga lumbricoides</name>
    <dbReference type="NCBI Taxonomy" id="1046115"/>
    <lineage>
        <taxon>Bacteria</taxon>
        <taxon>Pseudomonadati</taxon>
        <taxon>Bacteroidota</taxon>
        <taxon>Cytophagia</taxon>
        <taxon>Cytophagales</taxon>
        <taxon>Marivirgaceae</taxon>
        <taxon>Marivirga</taxon>
    </lineage>
</organism>
<dbReference type="RefSeq" id="WP_127137568.1">
    <property type="nucleotide sequence ID" value="NZ_BAABHU010000001.1"/>
</dbReference>
<protein>
    <recommendedName>
        <fullName evidence="4">ABC transporter permease</fullName>
    </recommendedName>
</protein>
<sequence length="141" mass="16226">MQNFKNHVRYNPLHHFILSPLTLVGVILSIVLLFSDHSLTEKIFFLILALSVFLASLIARLYATKNQDRTIRAELRLRYYILTGNRLEELEDKLTMAQLVATRFASDEELAALIERAAKENLSPKAIKESIKNWTADENRV</sequence>
<feature type="transmembrane region" description="Helical" evidence="1">
    <location>
        <begin position="43"/>
        <end position="63"/>
    </location>
</feature>
<accession>A0ABQ1LBQ4</accession>
<keyword evidence="1" id="KW-0472">Membrane</keyword>
<gene>
    <name evidence="2" type="ORF">GCM10011506_04480</name>
</gene>
<comment type="caution">
    <text evidence="2">The sequence shown here is derived from an EMBL/GenBank/DDBJ whole genome shotgun (WGS) entry which is preliminary data.</text>
</comment>
<keyword evidence="3" id="KW-1185">Reference proteome</keyword>
<evidence type="ECO:0000313" key="2">
    <source>
        <dbReference type="EMBL" id="GGC22266.1"/>
    </source>
</evidence>
<keyword evidence="1" id="KW-1133">Transmembrane helix</keyword>
<keyword evidence="1" id="KW-0812">Transmembrane</keyword>
<reference evidence="3" key="1">
    <citation type="journal article" date="2019" name="Int. J. Syst. Evol. Microbiol.">
        <title>The Global Catalogue of Microorganisms (GCM) 10K type strain sequencing project: providing services to taxonomists for standard genome sequencing and annotation.</title>
        <authorList>
            <consortium name="The Broad Institute Genomics Platform"/>
            <consortium name="The Broad Institute Genome Sequencing Center for Infectious Disease"/>
            <person name="Wu L."/>
            <person name="Ma J."/>
        </authorList>
    </citation>
    <scope>NUCLEOTIDE SEQUENCE [LARGE SCALE GENOMIC DNA]</scope>
    <source>
        <strain evidence="3">CGMCC 1.10832</strain>
    </source>
</reference>
<evidence type="ECO:0008006" key="4">
    <source>
        <dbReference type="Google" id="ProtNLM"/>
    </source>
</evidence>
<name>A0ABQ1LBQ4_9BACT</name>
<evidence type="ECO:0000256" key="1">
    <source>
        <dbReference type="SAM" id="Phobius"/>
    </source>
</evidence>